<name>A0A8K0C6J5_IGNLU</name>
<dbReference type="Pfam" id="PF05225">
    <property type="entry name" value="HTH_psq"/>
    <property type="match status" value="1"/>
</dbReference>
<feature type="region of interest" description="Disordered" evidence="2">
    <location>
        <begin position="149"/>
        <end position="184"/>
    </location>
</feature>
<dbReference type="GO" id="GO:0003677">
    <property type="term" value="F:DNA binding"/>
    <property type="evidence" value="ECO:0007669"/>
    <property type="project" value="InterPro"/>
</dbReference>
<evidence type="ECO:0000313" key="4">
    <source>
        <dbReference type="EMBL" id="KAF2881394.1"/>
    </source>
</evidence>
<dbReference type="OrthoDB" id="6767591at2759"/>
<sequence length="344" mass="39564">MTKTKKRESSRKFFSYTEKNLQKAIEAITKNGVSRKSAAREFNVPRSTLVRNLSLATPPRRKMGRAAELSEIEEEMIENWSQTASSKKLLLLLDQLKNKIEQRDPEEFLKTYLDEEDWSGDVSCLKLYNVWAVIKTDTESLQKHIEISEANSTRETDKNINSSEKNKPPTNIYNSPVAGPSRCTEWNTPPQRSICYYGKKENKGLKVPTPFKNEVNKKRMQKPTEQTLIKTTAAGEESCSESDMDVTCDDEDLDLSEPENLTLITGQYVIVKYEDNYYPGIILKYDSEGAEVRTMVNAGINPWKWPLKEGILYYFKDAIICIIQKPQPKNNRGHYTVSEMKKYN</sequence>
<dbReference type="EMBL" id="VTPC01090743">
    <property type="protein sequence ID" value="KAF2881394.1"/>
    <property type="molecule type" value="Genomic_DNA"/>
</dbReference>
<reference evidence="4" key="1">
    <citation type="submission" date="2019-08" db="EMBL/GenBank/DDBJ databases">
        <title>The genome of the North American firefly Photinus pyralis.</title>
        <authorList>
            <consortium name="Photinus pyralis genome working group"/>
            <person name="Fallon T.R."/>
            <person name="Sander Lower S.E."/>
            <person name="Weng J.-K."/>
        </authorList>
    </citation>
    <scope>NUCLEOTIDE SEQUENCE</scope>
    <source>
        <strain evidence="4">TRF0915ILg1</strain>
        <tissue evidence="4">Whole body</tissue>
    </source>
</reference>
<organism evidence="4 5">
    <name type="scientific">Ignelater luminosus</name>
    <name type="common">Cucubano</name>
    <name type="synonym">Pyrophorus luminosus</name>
    <dbReference type="NCBI Taxonomy" id="2038154"/>
    <lineage>
        <taxon>Eukaryota</taxon>
        <taxon>Metazoa</taxon>
        <taxon>Ecdysozoa</taxon>
        <taxon>Arthropoda</taxon>
        <taxon>Hexapoda</taxon>
        <taxon>Insecta</taxon>
        <taxon>Pterygota</taxon>
        <taxon>Neoptera</taxon>
        <taxon>Endopterygota</taxon>
        <taxon>Coleoptera</taxon>
        <taxon>Polyphaga</taxon>
        <taxon>Elateriformia</taxon>
        <taxon>Elateroidea</taxon>
        <taxon>Elateridae</taxon>
        <taxon>Agrypninae</taxon>
        <taxon>Pyrophorini</taxon>
        <taxon>Ignelater</taxon>
    </lineage>
</organism>
<evidence type="ECO:0000256" key="2">
    <source>
        <dbReference type="SAM" id="MobiDB-lite"/>
    </source>
</evidence>
<feature type="compositionally biased region" description="Polar residues" evidence="2">
    <location>
        <begin position="159"/>
        <end position="174"/>
    </location>
</feature>
<proteinExistence type="predicted"/>
<feature type="domain" description="HTH psq-type" evidence="3">
    <location>
        <begin position="17"/>
        <end position="52"/>
    </location>
</feature>
<dbReference type="InterPro" id="IPR007889">
    <property type="entry name" value="HTH_Psq"/>
</dbReference>
<evidence type="ECO:0000259" key="3">
    <source>
        <dbReference type="Pfam" id="PF05225"/>
    </source>
</evidence>
<feature type="compositionally biased region" description="Basic and acidic residues" evidence="2">
    <location>
        <begin position="149"/>
        <end position="158"/>
    </location>
</feature>
<keyword evidence="5" id="KW-1185">Reference proteome</keyword>
<accession>A0A8K0C6J5</accession>
<dbReference type="GO" id="GO:0005634">
    <property type="term" value="C:nucleus"/>
    <property type="evidence" value="ECO:0007669"/>
    <property type="project" value="UniProtKB-SubCell"/>
</dbReference>
<dbReference type="AlphaFoldDB" id="A0A8K0C6J5"/>
<dbReference type="Proteomes" id="UP000801492">
    <property type="component" value="Unassembled WGS sequence"/>
</dbReference>
<comment type="caution">
    <text evidence="4">The sequence shown here is derived from an EMBL/GenBank/DDBJ whole genome shotgun (WGS) entry which is preliminary data.</text>
</comment>
<evidence type="ECO:0000256" key="1">
    <source>
        <dbReference type="ARBA" id="ARBA00004123"/>
    </source>
</evidence>
<dbReference type="Gene3D" id="1.10.10.60">
    <property type="entry name" value="Homeodomain-like"/>
    <property type="match status" value="1"/>
</dbReference>
<dbReference type="InterPro" id="IPR009057">
    <property type="entry name" value="Homeodomain-like_sf"/>
</dbReference>
<protein>
    <recommendedName>
        <fullName evidence="3">HTH psq-type domain-containing protein</fullName>
    </recommendedName>
</protein>
<gene>
    <name evidence="4" type="ORF">ILUMI_24768</name>
</gene>
<evidence type="ECO:0000313" key="5">
    <source>
        <dbReference type="Proteomes" id="UP000801492"/>
    </source>
</evidence>
<comment type="subcellular location">
    <subcellularLocation>
        <location evidence="1">Nucleus</location>
    </subcellularLocation>
</comment>
<dbReference type="SUPFAM" id="SSF46689">
    <property type="entry name" value="Homeodomain-like"/>
    <property type="match status" value="1"/>
</dbReference>